<dbReference type="Gene3D" id="3.30.450.40">
    <property type="match status" value="1"/>
</dbReference>
<evidence type="ECO:0000313" key="3">
    <source>
        <dbReference type="Proteomes" id="UP000244092"/>
    </source>
</evidence>
<dbReference type="Pfam" id="PF13185">
    <property type="entry name" value="GAF_2"/>
    <property type="match status" value="1"/>
</dbReference>
<dbReference type="RefSeq" id="WP_025049434.1">
    <property type="nucleotide sequence ID" value="NZ_QBKU01000005.1"/>
</dbReference>
<dbReference type="InterPro" id="IPR003018">
    <property type="entry name" value="GAF"/>
</dbReference>
<feature type="domain" description="GAF" evidence="1">
    <location>
        <begin position="40"/>
        <end position="143"/>
    </location>
</feature>
<evidence type="ECO:0000259" key="1">
    <source>
        <dbReference type="Pfam" id="PF13185"/>
    </source>
</evidence>
<sequence>MTVDYPTLAKTLAALTEGEKDAVALMATVACEVHHADDRFDWTGFYRVTGPEMLKIGPYQGGHGCLSIPFSRGVCGAAARDQAVQLVADVDAFPGHIACASSTRSELVLPVFDGNGSLIAVFDIDSDQPAAFKAQDADALSEILKSVFSAAI</sequence>
<dbReference type="Proteomes" id="UP000244092">
    <property type="component" value="Unassembled WGS sequence"/>
</dbReference>
<proteinExistence type="predicted"/>
<organism evidence="2 3">
    <name type="scientific">Sulfitobacter mediterraneus</name>
    <dbReference type="NCBI Taxonomy" id="83219"/>
    <lineage>
        <taxon>Bacteria</taxon>
        <taxon>Pseudomonadati</taxon>
        <taxon>Pseudomonadota</taxon>
        <taxon>Alphaproteobacteria</taxon>
        <taxon>Rhodobacterales</taxon>
        <taxon>Roseobacteraceae</taxon>
        <taxon>Sulfitobacter</taxon>
    </lineage>
</organism>
<gene>
    <name evidence="2" type="ORF">C8N31_105243</name>
</gene>
<dbReference type="EMBL" id="QBKU01000005">
    <property type="protein sequence ID" value="PTX74044.1"/>
    <property type="molecule type" value="Genomic_DNA"/>
</dbReference>
<reference evidence="2 3" key="1">
    <citation type="submission" date="2018-04" db="EMBL/GenBank/DDBJ databases">
        <title>Genomic Encyclopedia of Archaeal and Bacterial Type Strains, Phase II (KMG-II): from individual species to whole genera.</title>
        <authorList>
            <person name="Goeker M."/>
        </authorList>
    </citation>
    <scope>NUCLEOTIDE SEQUENCE [LARGE SCALE GENOMIC DNA]</scope>
    <source>
        <strain evidence="2 3">DSM 12244</strain>
    </source>
</reference>
<protein>
    <submittedName>
        <fullName evidence="2">GAF domain-containing protein</fullName>
    </submittedName>
</protein>
<dbReference type="OrthoDB" id="9796252at2"/>
<dbReference type="InterPro" id="IPR029016">
    <property type="entry name" value="GAF-like_dom_sf"/>
</dbReference>
<name>A0A2T6CEX4_9RHOB</name>
<comment type="caution">
    <text evidence="2">The sequence shown here is derived from an EMBL/GenBank/DDBJ whole genome shotgun (WGS) entry which is preliminary data.</text>
</comment>
<dbReference type="AlphaFoldDB" id="A0A2T6CEX4"/>
<evidence type="ECO:0000313" key="2">
    <source>
        <dbReference type="EMBL" id="PTX74044.1"/>
    </source>
</evidence>
<dbReference type="SUPFAM" id="SSF55781">
    <property type="entry name" value="GAF domain-like"/>
    <property type="match status" value="1"/>
</dbReference>
<accession>A0A2T6CEX4</accession>